<evidence type="ECO:0000256" key="1">
    <source>
        <dbReference type="SAM" id="Phobius"/>
    </source>
</evidence>
<organism evidence="2 3">
    <name type="scientific">Erysipelothrix larvae</name>
    <dbReference type="NCBI Taxonomy" id="1514105"/>
    <lineage>
        <taxon>Bacteria</taxon>
        <taxon>Bacillati</taxon>
        <taxon>Bacillota</taxon>
        <taxon>Erysipelotrichia</taxon>
        <taxon>Erysipelotrichales</taxon>
        <taxon>Erysipelotrichaceae</taxon>
        <taxon>Erysipelothrix</taxon>
    </lineage>
</organism>
<dbReference type="KEGG" id="erl:AOC36_10360"/>
<evidence type="ECO:0000313" key="2">
    <source>
        <dbReference type="EMBL" id="AMC94358.1"/>
    </source>
</evidence>
<reference evidence="2 3" key="1">
    <citation type="submission" date="2015-10" db="EMBL/GenBank/DDBJ databases">
        <title>Erysipelothrix larvae sp. LV19 isolated from the larval gut of the rhinoceros beetle, Trypoxylus dichotomus.</title>
        <authorList>
            <person name="Lim S."/>
            <person name="Kim B.-C."/>
        </authorList>
    </citation>
    <scope>NUCLEOTIDE SEQUENCE [LARGE SCALE GENOMIC DNA]</scope>
    <source>
        <strain evidence="2 3">LV19</strain>
    </source>
</reference>
<dbReference type="STRING" id="1514105.AOC36_10360"/>
<dbReference type="AlphaFoldDB" id="A0A0X8H1I2"/>
<dbReference type="NCBIfam" id="NF038403">
    <property type="entry name" value="perm_prefix_1"/>
    <property type="match status" value="1"/>
</dbReference>
<gene>
    <name evidence="2" type="ORF">AOC36_10360</name>
</gene>
<proteinExistence type="predicted"/>
<dbReference type="InterPro" id="IPR047928">
    <property type="entry name" value="Perm_prefix_1"/>
</dbReference>
<protein>
    <submittedName>
        <fullName evidence="2">Uncharacterized protein</fullName>
    </submittedName>
</protein>
<dbReference type="OrthoDB" id="9802195at2"/>
<dbReference type="Proteomes" id="UP000063781">
    <property type="component" value="Chromosome"/>
</dbReference>
<keyword evidence="1" id="KW-0812">Transmembrane</keyword>
<keyword evidence="1" id="KW-1133">Transmembrane helix</keyword>
<keyword evidence="3" id="KW-1185">Reference proteome</keyword>
<dbReference type="RefSeq" id="WP_067634003.1">
    <property type="nucleotide sequence ID" value="NZ_CP013213.1"/>
</dbReference>
<sequence length="254" mass="29272">MDASKSDIFLAKITVHIKDSQGKRIVQKEMKGHLEDRIEDFIDEGYTPQQAELKAIEAFGDPKEIGKAFDKLYNRWTRRLRNLLVFLIVWQCLWTIMPYLVERVGALLNISYRDSEYLINRNLENFKVLEDIRIEDTSFIVGNVEVRVERAILLDNNKVLLFARQVRVSDLNAYGASVFSATNIMYNERQTTFTRFMPDAFSDTTDDNLTSGSGVSPYWVAVLHHIDAIPSQVTLQYVDMNHDQIFTLDLKGAP</sequence>
<accession>A0A0X8H1I2</accession>
<feature type="transmembrane region" description="Helical" evidence="1">
    <location>
        <begin position="83"/>
        <end position="101"/>
    </location>
</feature>
<evidence type="ECO:0000313" key="3">
    <source>
        <dbReference type="Proteomes" id="UP000063781"/>
    </source>
</evidence>
<dbReference type="EMBL" id="CP013213">
    <property type="protein sequence ID" value="AMC94358.1"/>
    <property type="molecule type" value="Genomic_DNA"/>
</dbReference>
<keyword evidence="1" id="KW-0472">Membrane</keyword>
<name>A0A0X8H1I2_9FIRM</name>